<gene>
    <name evidence="1" type="ORF">RHMOL_Rhmol06G0163500</name>
</gene>
<protein>
    <submittedName>
        <fullName evidence="1">Uncharacterized protein</fullName>
    </submittedName>
</protein>
<evidence type="ECO:0000313" key="2">
    <source>
        <dbReference type="Proteomes" id="UP001062846"/>
    </source>
</evidence>
<proteinExistence type="predicted"/>
<accession>A0ACC0ND63</accession>
<name>A0ACC0ND63_RHOML</name>
<reference evidence="1" key="1">
    <citation type="submission" date="2022-02" db="EMBL/GenBank/DDBJ databases">
        <title>Plant Genome Project.</title>
        <authorList>
            <person name="Zhang R.-G."/>
        </authorList>
    </citation>
    <scope>NUCLEOTIDE SEQUENCE</scope>
    <source>
        <strain evidence="1">AT1</strain>
    </source>
</reference>
<dbReference type="Proteomes" id="UP001062846">
    <property type="component" value="Chromosome 6"/>
</dbReference>
<evidence type="ECO:0000313" key="1">
    <source>
        <dbReference type="EMBL" id="KAI8551160.1"/>
    </source>
</evidence>
<organism evidence="1 2">
    <name type="scientific">Rhododendron molle</name>
    <name type="common">Chinese azalea</name>
    <name type="synonym">Azalea mollis</name>
    <dbReference type="NCBI Taxonomy" id="49168"/>
    <lineage>
        <taxon>Eukaryota</taxon>
        <taxon>Viridiplantae</taxon>
        <taxon>Streptophyta</taxon>
        <taxon>Embryophyta</taxon>
        <taxon>Tracheophyta</taxon>
        <taxon>Spermatophyta</taxon>
        <taxon>Magnoliopsida</taxon>
        <taxon>eudicotyledons</taxon>
        <taxon>Gunneridae</taxon>
        <taxon>Pentapetalae</taxon>
        <taxon>asterids</taxon>
        <taxon>Ericales</taxon>
        <taxon>Ericaceae</taxon>
        <taxon>Ericoideae</taxon>
        <taxon>Rhodoreae</taxon>
        <taxon>Rhododendron</taxon>
    </lineage>
</organism>
<dbReference type="EMBL" id="CM046393">
    <property type="protein sequence ID" value="KAI8551160.1"/>
    <property type="molecule type" value="Genomic_DNA"/>
</dbReference>
<sequence length="91" mass="10013">MEEECFQPDSEMMQKSWSQTELEDAKVEKREEGEIDGNDPIGKCPSSVGKEVVITTNHGESKTHEEGEETCHISKTAQPVDGGFQMGVARG</sequence>
<comment type="caution">
    <text evidence="1">The sequence shown here is derived from an EMBL/GenBank/DDBJ whole genome shotgun (WGS) entry which is preliminary data.</text>
</comment>
<keyword evidence="2" id="KW-1185">Reference proteome</keyword>